<sequence>MGRNAVLIRGRLQFDVLARTVRRRLHEHGYHHRCPAVKEKLEERHRDARLRFAERYVQEDLSYLSMIYYEVLLCGDVEKLIKKRKSPEDRSIYYATIEDTYDIINKAHIETGHGGRDTMLKHLGQKYANITTDAVELFKSYCRVCQEKKKRPKTSGVVVRPILSIQVDYGLSVTPYKVRHIKTPTSKRAAEVAFQLLDIFLLFGAPVILQSDNGSGFTAQVITELKQLWTQLKLVHSKSRYPQSQGSVERANADIKDMLVAWMSDNNTQDWTVGLKFVQQQKNCAHHAGINRTPYKAMFGEDPKVSLTSSILPPEILERQYSEDDLLAVLQPPSSTKPESTSDETDVQISATREETDEQPSVSGEQPPAQ</sequence>
<dbReference type="InterPro" id="IPR001584">
    <property type="entry name" value="Integrase_cat-core"/>
</dbReference>
<dbReference type="InterPro" id="IPR012337">
    <property type="entry name" value="RNaseH-like_sf"/>
</dbReference>
<dbReference type="GO" id="GO:0015074">
    <property type="term" value="P:DNA integration"/>
    <property type="evidence" value="ECO:0007669"/>
    <property type="project" value="InterPro"/>
</dbReference>
<dbReference type="PANTHER" id="PTHR37984:SF5">
    <property type="entry name" value="PROTEIN NYNRIN-LIKE"/>
    <property type="match status" value="1"/>
</dbReference>
<comment type="caution">
    <text evidence="3">The sequence shown here is derived from an EMBL/GenBank/DDBJ whole genome shotgun (WGS) entry which is preliminary data.</text>
</comment>
<protein>
    <recommendedName>
        <fullName evidence="2">Integrase catalytic domain-containing protein</fullName>
    </recommendedName>
</protein>
<dbReference type="Pfam" id="PF01498">
    <property type="entry name" value="HTH_Tnp_Tc3_2"/>
    <property type="match status" value="1"/>
</dbReference>
<dbReference type="GO" id="GO:0006313">
    <property type="term" value="P:DNA transposition"/>
    <property type="evidence" value="ECO:0007669"/>
    <property type="project" value="InterPro"/>
</dbReference>
<dbReference type="AlphaFoldDB" id="A0AAE1PSE6"/>
<dbReference type="EMBL" id="JAWZYT010001334">
    <property type="protein sequence ID" value="KAK4313271.1"/>
    <property type="molecule type" value="Genomic_DNA"/>
</dbReference>
<dbReference type="Proteomes" id="UP001292094">
    <property type="component" value="Unassembled WGS sequence"/>
</dbReference>
<dbReference type="InterPro" id="IPR002492">
    <property type="entry name" value="Transposase_Tc1-like"/>
</dbReference>
<evidence type="ECO:0000259" key="2">
    <source>
        <dbReference type="PROSITE" id="PS50994"/>
    </source>
</evidence>
<gene>
    <name evidence="3" type="ORF">Pmani_015387</name>
</gene>
<dbReference type="InterPro" id="IPR036397">
    <property type="entry name" value="RNaseH_sf"/>
</dbReference>
<dbReference type="PROSITE" id="PS50994">
    <property type="entry name" value="INTEGRASE"/>
    <property type="match status" value="1"/>
</dbReference>
<keyword evidence="4" id="KW-1185">Reference proteome</keyword>
<dbReference type="InterPro" id="IPR050951">
    <property type="entry name" value="Retrovirus_Pol_polyprotein"/>
</dbReference>
<name>A0AAE1PSE6_9EUCA</name>
<dbReference type="GO" id="GO:0003677">
    <property type="term" value="F:DNA binding"/>
    <property type="evidence" value="ECO:0007669"/>
    <property type="project" value="InterPro"/>
</dbReference>
<feature type="region of interest" description="Disordered" evidence="1">
    <location>
        <begin position="323"/>
        <end position="370"/>
    </location>
</feature>
<dbReference type="SUPFAM" id="SSF53098">
    <property type="entry name" value="Ribonuclease H-like"/>
    <property type="match status" value="1"/>
</dbReference>
<evidence type="ECO:0000313" key="4">
    <source>
        <dbReference type="Proteomes" id="UP001292094"/>
    </source>
</evidence>
<proteinExistence type="predicted"/>
<dbReference type="Gene3D" id="3.30.420.10">
    <property type="entry name" value="Ribonuclease H-like superfamily/Ribonuclease H"/>
    <property type="match status" value="1"/>
</dbReference>
<dbReference type="PANTHER" id="PTHR37984">
    <property type="entry name" value="PROTEIN CBG26694"/>
    <property type="match status" value="1"/>
</dbReference>
<organism evidence="3 4">
    <name type="scientific">Petrolisthes manimaculis</name>
    <dbReference type="NCBI Taxonomy" id="1843537"/>
    <lineage>
        <taxon>Eukaryota</taxon>
        <taxon>Metazoa</taxon>
        <taxon>Ecdysozoa</taxon>
        <taxon>Arthropoda</taxon>
        <taxon>Crustacea</taxon>
        <taxon>Multicrustacea</taxon>
        <taxon>Malacostraca</taxon>
        <taxon>Eumalacostraca</taxon>
        <taxon>Eucarida</taxon>
        <taxon>Decapoda</taxon>
        <taxon>Pleocyemata</taxon>
        <taxon>Anomura</taxon>
        <taxon>Galatheoidea</taxon>
        <taxon>Porcellanidae</taxon>
        <taxon>Petrolisthes</taxon>
    </lineage>
</organism>
<reference evidence="3" key="1">
    <citation type="submission" date="2023-11" db="EMBL/GenBank/DDBJ databases">
        <title>Genome assemblies of two species of porcelain crab, Petrolisthes cinctipes and Petrolisthes manimaculis (Anomura: Porcellanidae).</title>
        <authorList>
            <person name="Angst P."/>
        </authorList>
    </citation>
    <scope>NUCLEOTIDE SEQUENCE</scope>
    <source>
        <strain evidence="3">PB745_02</strain>
        <tissue evidence="3">Gill</tissue>
    </source>
</reference>
<evidence type="ECO:0000313" key="3">
    <source>
        <dbReference type="EMBL" id="KAK4313271.1"/>
    </source>
</evidence>
<evidence type="ECO:0000256" key="1">
    <source>
        <dbReference type="SAM" id="MobiDB-lite"/>
    </source>
</evidence>
<accession>A0AAE1PSE6</accession>
<feature type="domain" description="Integrase catalytic" evidence="2">
    <location>
        <begin position="185"/>
        <end position="302"/>
    </location>
</feature>